<keyword evidence="2 8" id="KW-0645">Protease</keyword>
<dbReference type="SUPFAM" id="SSF52743">
    <property type="entry name" value="Subtilisin-like"/>
    <property type="match status" value="1"/>
</dbReference>
<dbReference type="InterPro" id="IPR000209">
    <property type="entry name" value="Peptidase_S8/S53_dom"/>
</dbReference>
<dbReference type="Pfam" id="PF00082">
    <property type="entry name" value="Peptidase_S8"/>
    <property type="match status" value="1"/>
</dbReference>
<dbReference type="OrthoDB" id="9790784at2"/>
<name>A0A128FGD6_9GAMM</name>
<dbReference type="Gene3D" id="2.60.120.260">
    <property type="entry name" value="Galactose-binding domain-like"/>
    <property type="match status" value="1"/>
</dbReference>
<evidence type="ECO:0000259" key="10">
    <source>
        <dbReference type="PROSITE" id="PS51829"/>
    </source>
</evidence>
<dbReference type="InterPro" id="IPR022398">
    <property type="entry name" value="Peptidase_S8_His-AS"/>
</dbReference>
<accession>A0A128FGD6</accession>
<evidence type="ECO:0000256" key="7">
    <source>
        <dbReference type="PIRSR" id="PIRSR615500-1"/>
    </source>
</evidence>
<dbReference type="RefSeq" id="WP_062713300.1">
    <property type="nucleotide sequence ID" value="NZ_CAWRCI010000045.1"/>
</dbReference>
<dbReference type="InterPro" id="IPR008979">
    <property type="entry name" value="Galactose-bd-like_sf"/>
</dbReference>
<keyword evidence="3 9" id="KW-0732">Signal</keyword>
<dbReference type="PANTHER" id="PTHR42884:SF14">
    <property type="entry name" value="NEUROENDOCRINE CONVERTASE 1"/>
    <property type="match status" value="1"/>
</dbReference>
<dbReference type="InterPro" id="IPR023827">
    <property type="entry name" value="Peptidase_S8_Asp-AS"/>
</dbReference>
<organism evidence="11 12">
    <name type="scientific">Grimontia marina</name>
    <dbReference type="NCBI Taxonomy" id="646534"/>
    <lineage>
        <taxon>Bacteria</taxon>
        <taxon>Pseudomonadati</taxon>
        <taxon>Pseudomonadota</taxon>
        <taxon>Gammaproteobacteria</taxon>
        <taxon>Vibrionales</taxon>
        <taxon>Vibrionaceae</taxon>
        <taxon>Grimontia</taxon>
    </lineage>
</organism>
<evidence type="ECO:0000256" key="3">
    <source>
        <dbReference type="ARBA" id="ARBA00022729"/>
    </source>
</evidence>
<evidence type="ECO:0000313" key="12">
    <source>
        <dbReference type="Proteomes" id="UP000073601"/>
    </source>
</evidence>
<keyword evidence="12" id="KW-1185">Reference proteome</keyword>
<dbReference type="PROSITE" id="PS00136">
    <property type="entry name" value="SUBTILASE_ASP"/>
    <property type="match status" value="1"/>
</dbReference>
<dbReference type="Pfam" id="PF01483">
    <property type="entry name" value="P_proprotein"/>
    <property type="match status" value="1"/>
</dbReference>
<keyword evidence="6" id="KW-0106">Calcium</keyword>
<feature type="domain" description="P/Homo B" evidence="10">
    <location>
        <begin position="454"/>
        <end position="619"/>
    </location>
</feature>
<keyword evidence="5 8" id="KW-0720">Serine protease</keyword>
<dbReference type="InterPro" id="IPR034182">
    <property type="entry name" value="Kexin/furin"/>
</dbReference>
<dbReference type="GO" id="GO:0004252">
    <property type="term" value="F:serine-type endopeptidase activity"/>
    <property type="evidence" value="ECO:0007669"/>
    <property type="project" value="UniProtKB-UniRule"/>
</dbReference>
<comment type="similarity">
    <text evidence="1">Belongs to the peptidase S8 family. Furin subfamily.</text>
</comment>
<feature type="signal peptide" evidence="9">
    <location>
        <begin position="1"/>
        <end position="23"/>
    </location>
</feature>
<dbReference type="PROSITE" id="PS51892">
    <property type="entry name" value="SUBTILASE"/>
    <property type="match status" value="1"/>
</dbReference>
<dbReference type="PANTHER" id="PTHR42884">
    <property type="entry name" value="PROPROTEIN CONVERTASE SUBTILISIN/KEXIN-RELATED"/>
    <property type="match status" value="1"/>
</dbReference>
<dbReference type="InterPro" id="IPR036852">
    <property type="entry name" value="Peptidase_S8/S53_dom_sf"/>
</dbReference>
<dbReference type="InterPro" id="IPR023828">
    <property type="entry name" value="Peptidase_S8_Ser-AS"/>
</dbReference>
<evidence type="ECO:0000313" key="11">
    <source>
        <dbReference type="EMBL" id="CZF85862.1"/>
    </source>
</evidence>
<dbReference type="EC" id="3.4.21.-" evidence="11"/>
<evidence type="ECO:0000256" key="2">
    <source>
        <dbReference type="ARBA" id="ARBA00022670"/>
    </source>
</evidence>
<dbReference type="Proteomes" id="UP000073601">
    <property type="component" value="Unassembled WGS sequence"/>
</dbReference>
<feature type="active site" description="Charge relay system" evidence="7 8">
    <location>
        <position position="123"/>
    </location>
</feature>
<evidence type="ECO:0000256" key="5">
    <source>
        <dbReference type="ARBA" id="ARBA00022825"/>
    </source>
</evidence>
<sequence length="619" mass="67341">MNKKRIIALTIGSAIAYSGAASATDRFYENRWLIPGDPLLEHQWNLLNNGQAAFSANGGRTGYDLNPWQTHLFGYQGQGVTVAVVDDGLEIAHPDLAANVKPGSWDLVNKDNDPTPWDPDASHGTSVAGIIAAVGNNNEGIRGVAPRAGLKGFNYLEEQSLESWLIAHGADSRSADARVFNQSYGSNVLFSRPFDLENDLSLATQDAVYQEQSTTAHQGRGALYVKSAGNGFGRTSIMLGEKIYRILPKDYDTADAPNQGLPWQNSNLSHNNANYWNMTVSALNADGLLASYSSVGANVFLTSPAGEFGRDKPAHVTTDLTGCDRGYNTTEKADRNGLHGGTAEDPNCNYNGVMNGTSSAAPNASGAAALIMTVRPDLSQRDIRHILAKTATKVDKAHVDTVINYVSQTGENKAVVGLEGWSKNAAGYEYSPYYGFGLIDVDKAMFEARLYQALPPMKLTEWKSETTDVVVPDAGNEAVGNGIVIDDNLTVESVQVKIDIDHERTSDLLIELVSPSGTSSVLMSPSNSMVGRSLLQGVGQQVGEESRGYRDHLMLSHKFYGEPASGEWRIRVTDVSNEFDYWILRNRKNEAEEYYFPRRNNSVDGVLNHWSIRVIGHQG</sequence>
<reference evidence="12" key="1">
    <citation type="submission" date="2016-02" db="EMBL/GenBank/DDBJ databases">
        <authorList>
            <person name="Rodrigo-Torres Lidia"/>
            <person name="Arahal R.David."/>
        </authorList>
    </citation>
    <scope>NUCLEOTIDE SEQUENCE [LARGE SCALE GENOMIC DNA]</scope>
    <source>
        <strain evidence="12">CECT 8713</strain>
    </source>
</reference>
<dbReference type="SUPFAM" id="SSF49785">
    <property type="entry name" value="Galactose-binding domain-like"/>
    <property type="match status" value="1"/>
</dbReference>
<evidence type="ECO:0000256" key="6">
    <source>
        <dbReference type="ARBA" id="ARBA00022837"/>
    </source>
</evidence>
<dbReference type="AlphaFoldDB" id="A0A128FGD6"/>
<feature type="active site" description="Charge relay system" evidence="7 8">
    <location>
        <position position="86"/>
    </location>
</feature>
<dbReference type="GO" id="GO:0016020">
    <property type="term" value="C:membrane"/>
    <property type="evidence" value="ECO:0007669"/>
    <property type="project" value="TreeGrafter"/>
</dbReference>
<proteinExistence type="inferred from homology"/>
<dbReference type="GO" id="GO:0012505">
    <property type="term" value="C:endomembrane system"/>
    <property type="evidence" value="ECO:0007669"/>
    <property type="project" value="UniProtKB-ARBA"/>
</dbReference>
<dbReference type="CDD" id="cd04059">
    <property type="entry name" value="Peptidases_S8_Protein_convertases_Kexins_Furin-like"/>
    <property type="match status" value="1"/>
</dbReference>
<gene>
    <name evidence="11" type="primary">aspA_3</name>
    <name evidence="11" type="ORF">GMA8713_03895</name>
</gene>
<evidence type="ECO:0000256" key="1">
    <source>
        <dbReference type="ARBA" id="ARBA00005325"/>
    </source>
</evidence>
<dbReference type="GO" id="GO:0016485">
    <property type="term" value="P:protein processing"/>
    <property type="evidence" value="ECO:0007669"/>
    <property type="project" value="TreeGrafter"/>
</dbReference>
<evidence type="ECO:0000256" key="4">
    <source>
        <dbReference type="ARBA" id="ARBA00022801"/>
    </source>
</evidence>
<feature type="chain" id="PRO_5007282419" evidence="9">
    <location>
        <begin position="24"/>
        <end position="619"/>
    </location>
</feature>
<evidence type="ECO:0000256" key="9">
    <source>
        <dbReference type="SAM" id="SignalP"/>
    </source>
</evidence>
<protein>
    <submittedName>
        <fullName evidence="11">Microbial serine proteinase</fullName>
        <ecNumber evidence="11">3.4.21.-</ecNumber>
    </submittedName>
</protein>
<dbReference type="PROSITE" id="PS00138">
    <property type="entry name" value="SUBTILASE_SER"/>
    <property type="match status" value="1"/>
</dbReference>
<dbReference type="InterPro" id="IPR015500">
    <property type="entry name" value="Peptidase_S8_subtilisin-rel"/>
</dbReference>
<dbReference type="EMBL" id="FIZY01000045">
    <property type="protein sequence ID" value="CZF85862.1"/>
    <property type="molecule type" value="Genomic_DNA"/>
</dbReference>
<dbReference type="PRINTS" id="PR00723">
    <property type="entry name" value="SUBTILISIN"/>
</dbReference>
<dbReference type="Gene3D" id="3.40.50.200">
    <property type="entry name" value="Peptidase S8/S53 domain"/>
    <property type="match status" value="1"/>
</dbReference>
<dbReference type="GO" id="GO:0005737">
    <property type="term" value="C:cytoplasm"/>
    <property type="evidence" value="ECO:0007669"/>
    <property type="project" value="UniProtKB-ARBA"/>
</dbReference>
<dbReference type="InterPro" id="IPR002884">
    <property type="entry name" value="P_dom"/>
</dbReference>
<keyword evidence="4 8" id="KW-0378">Hydrolase</keyword>
<feature type="active site" description="Charge relay system" evidence="7 8">
    <location>
        <position position="358"/>
    </location>
</feature>
<evidence type="ECO:0000256" key="8">
    <source>
        <dbReference type="PROSITE-ProRule" id="PRU01240"/>
    </source>
</evidence>
<dbReference type="PROSITE" id="PS00137">
    <property type="entry name" value="SUBTILASE_HIS"/>
    <property type="match status" value="1"/>
</dbReference>
<dbReference type="PROSITE" id="PS51829">
    <property type="entry name" value="P_HOMO_B"/>
    <property type="match status" value="1"/>
</dbReference>